<reference evidence="2" key="1">
    <citation type="journal article" date="2016" name="Insect Biochem. Mol. Biol.">
        <title>Multifaceted biological insights from a draft genome sequence of the tobacco hornworm moth, Manduca sexta.</title>
        <authorList>
            <person name="Kanost M.R."/>
            <person name="Arrese E.L."/>
            <person name="Cao X."/>
            <person name="Chen Y.R."/>
            <person name="Chellapilla S."/>
            <person name="Goldsmith M.R."/>
            <person name="Grosse-Wilde E."/>
            <person name="Heckel D.G."/>
            <person name="Herndon N."/>
            <person name="Jiang H."/>
            <person name="Papanicolaou A."/>
            <person name="Qu J."/>
            <person name="Soulages J.L."/>
            <person name="Vogel H."/>
            <person name="Walters J."/>
            <person name="Waterhouse R.M."/>
            <person name="Ahn S.J."/>
            <person name="Almeida F.C."/>
            <person name="An C."/>
            <person name="Aqrawi P."/>
            <person name="Bretschneider A."/>
            <person name="Bryant W.B."/>
            <person name="Bucks S."/>
            <person name="Chao H."/>
            <person name="Chevignon G."/>
            <person name="Christen J.M."/>
            <person name="Clarke D.F."/>
            <person name="Dittmer N.T."/>
            <person name="Ferguson L.C.F."/>
            <person name="Garavelou S."/>
            <person name="Gordon K.H.J."/>
            <person name="Gunaratna R.T."/>
            <person name="Han Y."/>
            <person name="Hauser F."/>
            <person name="He Y."/>
            <person name="Heidel-Fischer H."/>
            <person name="Hirsh A."/>
            <person name="Hu Y."/>
            <person name="Jiang H."/>
            <person name="Kalra D."/>
            <person name="Klinner C."/>
            <person name="Konig C."/>
            <person name="Kovar C."/>
            <person name="Kroll A.R."/>
            <person name="Kuwar S.S."/>
            <person name="Lee S.L."/>
            <person name="Lehman R."/>
            <person name="Li K."/>
            <person name="Li Z."/>
            <person name="Liang H."/>
            <person name="Lovelace S."/>
            <person name="Lu Z."/>
            <person name="Mansfield J.H."/>
            <person name="McCulloch K.J."/>
            <person name="Mathew T."/>
            <person name="Morton B."/>
            <person name="Muzny D.M."/>
            <person name="Neunemann D."/>
            <person name="Ongeri F."/>
            <person name="Pauchet Y."/>
            <person name="Pu L.L."/>
            <person name="Pyrousis I."/>
            <person name="Rao X.J."/>
            <person name="Redding A."/>
            <person name="Roesel C."/>
            <person name="Sanchez-Gracia A."/>
            <person name="Schaack S."/>
            <person name="Shukla A."/>
            <person name="Tetreau G."/>
            <person name="Wang Y."/>
            <person name="Xiong G.H."/>
            <person name="Traut W."/>
            <person name="Walsh T.K."/>
            <person name="Worley K.C."/>
            <person name="Wu D."/>
            <person name="Wu W."/>
            <person name="Wu Y.Q."/>
            <person name="Zhang X."/>
            <person name="Zou Z."/>
            <person name="Zucker H."/>
            <person name="Briscoe A.D."/>
            <person name="Burmester T."/>
            <person name="Clem R.J."/>
            <person name="Feyereisen R."/>
            <person name="Grimmelikhuijzen C.J.P."/>
            <person name="Hamodrakas S.J."/>
            <person name="Hansson B.S."/>
            <person name="Huguet E."/>
            <person name="Jermiin L.S."/>
            <person name="Lan Q."/>
            <person name="Lehman H.K."/>
            <person name="Lorenzen M."/>
            <person name="Merzendorfer H."/>
            <person name="Michalopoulos I."/>
            <person name="Morton D.B."/>
            <person name="Muthukrishnan S."/>
            <person name="Oakeshott J.G."/>
            <person name="Palmer W."/>
            <person name="Park Y."/>
            <person name="Passarelli A.L."/>
            <person name="Rozas J."/>
            <person name="Schwartz L.M."/>
            <person name="Smith W."/>
            <person name="Southgate A."/>
            <person name="Vilcinskas A."/>
            <person name="Vogt R."/>
            <person name="Wang P."/>
            <person name="Werren J."/>
            <person name="Yu X.Q."/>
            <person name="Zhou J.J."/>
            <person name="Brown S.J."/>
            <person name="Scherer S.E."/>
            <person name="Richards S."/>
            <person name="Blissard G.W."/>
        </authorList>
    </citation>
    <scope>NUCLEOTIDE SEQUENCE</scope>
</reference>
<proteinExistence type="predicted"/>
<keyword evidence="1" id="KW-1133">Transmembrane helix</keyword>
<sequence>MSKCLCSRCFFCIGLRAGCAIIGTILVIFKMVECFCSTIVAIDLYTAAMKDKSRHNIEGGGERLGAFAVAAFHWITMLVVCALLEGLRKRDPKRVFGFNICSIVAYALYIPIFIFVVAKNGGDYTQHDWVITGLRVGVIAWYAYTILIARSYHHELTNKGSNRNPHV</sequence>
<dbReference type="AlphaFoldDB" id="A0A921ZEH5"/>
<feature type="transmembrane region" description="Helical" evidence="1">
    <location>
        <begin position="64"/>
        <end position="84"/>
    </location>
</feature>
<protein>
    <submittedName>
        <fullName evidence="2">Uncharacterized protein</fullName>
    </submittedName>
</protein>
<evidence type="ECO:0000313" key="3">
    <source>
        <dbReference type="Proteomes" id="UP000791440"/>
    </source>
</evidence>
<comment type="caution">
    <text evidence="2">The sequence shown here is derived from an EMBL/GenBank/DDBJ whole genome shotgun (WGS) entry which is preliminary data.</text>
</comment>
<accession>A0A921ZEH5</accession>
<dbReference type="EMBL" id="JH668501">
    <property type="protein sequence ID" value="KAG6455921.1"/>
    <property type="molecule type" value="Genomic_DNA"/>
</dbReference>
<reference evidence="2" key="2">
    <citation type="submission" date="2020-12" db="EMBL/GenBank/DDBJ databases">
        <authorList>
            <person name="Kanost M."/>
        </authorList>
    </citation>
    <scope>NUCLEOTIDE SEQUENCE</scope>
</reference>
<feature type="transmembrane region" description="Helical" evidence="1">
    <location>
        <begin position="129"/>
        <end position="149"/>
    </location>
</feature>
<feature type="transmembrane region" description="Helical" evidence="1">
    <location>
        <begin position="96"/>
        <end position="117"/>
    </location>
</feature>
<dbReference type="EMBL" id="JH668501">
    <property type="protein sequence ID" value="KAG6455922.1"/>
    <property type="molecule type" value="Genomic_DNA"/>
</dbReference>
<evidence type="ECO:0000313" key="2">
    <source>
        <dbReference type="EMBL" id="KAG6455921.1"/>
    </source>
</evidence>
<keyword evidence="3" id="KW-1185">Reference proteome</keyword>
<keyword evidence="1" id="KW-0472">Membrane</keyword>
<dbReference type="Proteomes" id="UP000791440">
    <property type="component" value="Unassembled WGS sequence"/>
</dbReference>
<name>A0A921ZEH5_MANSE</name>
<evidence type="ECO:0000256" key="1">
    <source>
        <dbReference type="SAM" id="Phobius"/>
    </source>
</evidence>
<keyword evidence="1" id="KW-0812">Transmembrane</keyword>
<organism evidence="2 3">
    <name type="scientific">Manduca sexta</name>
    <name type="common">Tobacco hawkmoth</name>
    <name type="synonym">Tobacco hornworm</name>
    <dbReference type="NCBI Taxonomy" id="7130"/>
    <lineage>
        <taxon>Eukaryota</taxon>
        <taxon>Metazoa</taxon>
        <taxon>Ecdysozoa</taxon>
        <taxon>Arthropoda</taxon>
        <taxon>Hexapoda</taxon>
        <taxon>Insecta</taxon>
        <taxon>Pterygota</taxon>
        <taxon>Neoptera</taxon>
        <taxon>Endopterygota</taxon>
        <taxon>Lepidoptera</taxon>
        <taxon>Glossata</taxon>
        <taxon>Ditrysia</taxon>
        <taxon>Bombycoidea</taxon>
        <taxon>Sphingidae</taxon>
        <taxon>Sphinginae</taxon>
        <taxon>Sphingini</taxon>
        <taxon>Manduca</taxon>
    </lineage>
</organism>
<gene>
    <name evidence="2" type="ORF">O3G_MSEX009475</name>
</gene>